<dbReference type="SUPFAM" id="SSF53098">
    <property type="entry name" value="Ribonuclease H-like"/>
    <property type="match status" value="1"/>
</dbReference>
<dbReference type="PANTHER" id="PTHR35004:SF8">
    <property type="entry name" value="TRANSPOSASE RV3428C-RELATED"/>
    <property type="match status" value="1"/>
</dbReference>
<gene>
    <name evidence="3" type="ORF">GA0111570_1331</name>
</gene>
<reference evidence="3 4" key="1">
    <citation type="submission" date="2016-06" db="EMBL/GenBank/DDBJ databases">
        <authorList>
            <person name="Olsen C.W."/>
            <person name="Carey S."/>
            <person name="Hinshaw L."/>
            <person name="Karasin A.I."/>
        </authorList>
    </citation>
    <scope>NUCLEOTIDE SEQUENCE [LARGE SCALE GENOMIC DNA]</scope>
    <source>
        <strain evidence="3 4">LZ-22</strain>
    </source>
</reference>
<proteinExistence type="inferred from homology"/>
<comment type="similarity">
    <text evidence="1">Belongs to the transposase IS21/IS408/IS1162 family.</text>
</comment>
<dbReference type="Gene3D" id="3.30.420.10">
    <property type="entry name" value="Ribonuclease H-like superfamily/Ribonuclease H"/>
    <property type="match status" value="1"/>
</dbReference>
<dbReference type="Proteomes" id="UP000199086">
    <property type="component" value="Unassembled WGS sequence"/>
</dbReference>
<dbReference type="InterPro" id="IPR001584">
    <property type="entry name" value="Integrase_cat-core"/>
</dbReference>
<dbReference type="PANTHER" id="PTHR35004">
    <property type="entry name" value="TRANSPOSASE RV3428C-RELATED"/>
    <property type="match status" value="1"/>
</dbReference>
<dbReference type="InterPro" id="IPR036397">
    <property type="entry name" value="RNaseH_sf"/>
</dbReference>
<name>A0A1G6IY59_9ACTN</name>
<dbReference type="Pfam" id="PF22483">
    <property type="entry name" value="Mu-transpos_C_2"/>
    <property type="match status" value="1"/>
</dbReference>
<protein>
    <submittedName>
        <fullName evidence="3">Integrase core domain-containing protein</fullName>
    </submittedName>
</protein>
<accession>A0A1G6IY59</accession>
<evidence type="ECO:0000259" key="2">
    <source>
        <dbReference type="PROSITE" id="PS50994"/>
    </source>
</evidence>
<evidence type="ECO:0000256" key="1">
    <source>
        <dbReference type="ARBA" id="ARBA00009277"/>
    </source>
</evidence>
<feature type="domain" description="Integrase catalytic" evidence="2">
    <location>
        <begin position="1"/>
        <end position="153"/>
    </location>
</feature>
<evidence type="ECO:0000313" key="3">
    <source>
        <dbReference type="EMBL" id="SDC11360.1"/>
    </source>
</evidence>
<dbReference type="OrthoDB" id="2065409at2"/>
<sequence>TFIEATRSQQREDFIGSINHCFQFLGGSTKAIVPDNLKSAVSKASKYEPILNKTLKDLALHYGCVINPTRSYSPQDKAMVEGAVRLVYQRIFFPIRNMTFFSLDELNRQLQKELVTYNDYLMVTYQASRRKLFVELEEQYLQSLPPDTYQLKHYKRAKVQKMGYIYLSDTKNYYSVPYRYVGKQVELQYNQETIEVYCQSDRIASHKRVFRPGQYVTIKEHMSSTHQFYNDWSPEYFAVLANNIGPKTGEYIALLIEQQDYPETGYKQALGILSLKKAFEKHRIEKACAIALTHERCSYRTIKRILENNMDKAVAVPVQQIFIPIHRNLRGPKAYN</sequence>
<dbReference type="AlphaFoldDB" id="A0A1G6IY59"/>
<dbReference type="RefSeq" id="WP_139283320.1">
    <property type="nucleotide sequence ID" value="NZ_FMYF01000033.1"/>
</dbReference>
<keyword evidence="4" id="KW-1185">Reference proteome</keyword>
<evidence type="ECO:0000313" key="4">
    <source>
        <dbReference type="Proteomes" id="UP000199086"/>
    </source>
</evidence>
<dbReference type="EMBL" id="FMYF01000033">
    <property type="protein sequence ID" value="SDC11360.1"/>
    <property type="molecule type" value="Genomic_DNA"/>
</dbReference>
<dbReference type="PROSITE" id="PS50994">
    <property type="entry name" value="INTEGRASE"/>
    <property type="match status" value="1"/>
</dbReference>
<dbReference type="STRING" id="1577474.GA0111570_1331"/>
<dbReference type="InterPro" id="IPR012337">
    <property type="entry name" value="RNaseH-like_sf"/>
</dbReference>
<organism evidence="3 4">
    <name type="scientific">Raineyella antarctica</name>
    <dbReference type="NCBI Taxonomy" id="1577474"/>
    <lineage>
        <taxon>Bacteria</taxon>
        <taxon>Bacillati</taxon>
        <taxon>Actinomycetota</taxon>
        <taxon>Actinomycetes</taxon>
        <taxon>Propionibacteriales</taxon>
        <taxon>Propionibacteriaceae</taxon>
        <taxon>Raineyella</taxon>
    </lineage>
</organism>
<dbReference type="GO" id="GO:0015074">
    <property type="term" value="P:DNA integration"/>
    <property type="evidence" value="ECO:0007669"/>
    <property type="project" value="InterPro"/>
</dbReference>
<feature type="non-terminal residue" evidence="3">
    <location>
        <position position="1"/>
    </location>
</feature>
<dbReference type="InterPro" id="IPR054353">
    <property type="entry name" value="IstA-like_C"/>
</dbReference>
<dbReference type="GO" id="GO:0003676">
    <property type="term" value="F:nucleic acid binding"/>
    <property type="evidence" value="ECO:0007669"/>
    <property type="project" value="InterPro"/>
</dbReference>